<evidence type="ECO:0000256" key="1">
    <source>
        <dbReference type="SAM" id="Phobius"/>
    </source>
</evidence>
<proteinExistence type="predicted"/>
<feature type="transmembrane region" description="Helical" evidence="1">
    <location>
        <begin position="261"/>
        <end position="286"/>
    </location>
</feature>
<protein>
    <submittedName>
        <fullName evidence="2">Uncharacterized protein</fullName>
    </submittedName>
</protein>
<name>A0ABX0UIM2_9BACT</name>
<organism evidence="2 3">
    <name type="scientific">Dyadobacter arcticus</name>
    <dbReference type="NCBI Taxonomy" id="1078754"/>
    <lineage>
        <taxon>Bacteria</taxon>
        <taxon>Pseudomonadati</taxon>
        <taxon>Bacteroidota</taxon>
        <taxon>Cytophagia</taxon>
        <taxon>Cytophagales</taxon>
        <taxon>Spirosomataceae</taxon>
        <taxon>Dyadobacter</taxon>
    </lineage>
</organism>
<keyword evidence="1" id="KW-0472">Membrane</keyword>
<evidence type="ECO:0000313" key="2">
    <source>
        <dbReference type="EMBL" id="NIJ52868.1"/>
    </source>
</evidence>
<comment type="caution">
    <text evidence="2">The sequence shown here is derived from an EMBL/GenBank/DDBJ whole genome shotgun (WGS) entry which is preliminary data.</text>
</comment>
<dbReference type="EMBL" id="JAASQJ010000002">
    <property type="protein sequence ID" value="NIJ52868.1"/>
    <property type="molecule type" value="Genomic_DNA"/>
</dbReference>
<keyword evidence="1" id="KW-1133">Transmembrane helix</keyword>
<keyword evidence="1" id="KW-0812">Transmembrane</keyword>
<accession>A0ABX0UIM2</accession>
<keyword evidence="3" id="KW-1185">Reference proteome</keyword>
<reference evidence="2 3" key="1">
    <citation type="submission" date="2020-03" db="EMBL/GenBank/DDBJ databases">
        <title>Genomic Encyclopedia of Type Strains, Phase IV (KMG-IV): sequencing the most valuable type-strain genomes for metagenomic binning, comparative biology and taxonomic classification.</title>
        <authorList>
            <person name="Goeker M."/>
        </authorList>
    </citation>
    <scope>NUCLEOTIDE SEQUENCE [LARGE SCALE GENOMIC DNA]</scope>
    <source>
        <strain evidence="2 3">DSM 102865</strain>
    </source>
</reference>
<gene>
    <name evidence="2" type="ORF">FHS68_002038</name>
</gene>
<dbReference type="Proteomes" id="UP001179181">
    <property type="component" value="Unassembled WGS sequence"/>
</dbReference>
<sequence length="348" mass="37717">MSEITMSQVLELNDPKLLKIANRIVREAELAAEKVAANFTQAAKFPVSTNANTFENVLKSRFAALPDDVKKGAAAKATATINASSVARAKHFGELASVNLGSERSIDDQVKAIAFPAALKLSATEITNIKKLYGVAAVAAAGAAPTTNKLELRIHSVKCVDETGSSWAEKFGDDEIDLGGTSIDETGDTNKITKFRVSSSFDDGETTKYNPPRQFTFFNLLEGNTFPKNYIVTLVLSEADMGGFPEYINRLFELVKEKVKAALIAAGLGLGATIGAALAYVIGYIVDRICGILSRAWNDDVFPPLSAKIKIPSLSTRWNGKTDSPEQVIRFRGHGGEYHLTYDWRLYA</sequence>
<dbReference type="RefSeq" id="WP_167269602.1">
    <property type="nucleotide sequence ID" value="NZ_JAASQJ010000002.1"/>
</dbReference>
<evidence type="ECO:0000313" key="3">
    <source>
        <dbReference type="Proteomes" id="UP001179181"/>
    </source>
</evidence>